<reference evidence="1 2" key="2">
    <citation type="submission" date="2012-02" db="EMBL/GenBank/DDBJ databases">
        <title>Improved High-Quality Draft sequence of Eubacterium cellulosolvens 6.</title>
        <authorList>
            <consortium name="US DOE Joint Genome Institute"/>
            <person name="Lucas S."/>
            <person name="Han J."/>
            <person name="Lapidus A."/>
            <person name="Cheng J.-F."/>
            <person name="Goodwin L."/>
            <person name="Pitluck S."/>
            <person name="Peters L."/>
            <person name="Mikhailova N."/>
            <person name="Gu W."/>
            <person name="Detter J.C."/>
            <person name="Han C."/>
            <person name="Tapia R."/>
            <person name="Land M."/>
            <person name="Hauser L."/>
            <person name="Kyrpides N."/>
            <person name="Ivanova N."/>
            <person name="Pagani I."/>
            <person name="Johnson E."/>
            <person name="Mukhopadhyay B."/>
            <person name="Anderson I."/>
            <person name="Woyke T."/>
        </authorList>
    </citation>
    <scope>NUCLEOTIDE SEQUENCE [LARGE SCALE GENOMIC DNA]</scope>
    <source>
        <strain evidence="1 2">6</strain>
    </source>
</reference>
<sequence>MANILQVTSTEVSAGNNPAIRPGIGNGTQVGGAGRVKGGGQLPNTAEAGLSKEELSGQVADFESNYVAFIQKMQGSNQLAQQLGELLFRDGEMLLKSGDAELSAAIQELYATITMEDPEQLMNYLQSQAGGQMKYTGEFFDGLRQILGSKISENYQNAILSFLKSYNSYSAGTHLLNQMKTLGQDATNLMMKSYRGEFEELLGKINWEATNGDTEENTQIINNDIIPFLSKYVAKTHDYGPIRKAAVMFTLYAIKYEEGSEKEMVETFRKMSRNGDFRMMFEGDPEHELVDKLTQLKSQIQTNAFSDQFSELLLKGTQGKTGAESIDRYYQVLNSLLMNESVYMPILHMLIPFRYQNKNVMSEMWVDPDADKKNDNSTGTVKKVKLFLKFNIESLGGFDLIAQLKNKNIDMQLFVPDTVKENPKKIEATVKDIMKRNGLMANVTMSPKVREIGVQEVFPEIRESERGINVRV</sequence>
<gene>
    <name evidence="1" type="ORF">EubceDRAFT1_0665</name>
</gene>
<reference evidence="1 2" key="1">
    <citation type="submission" date="2010-08" db="EMBL/GenBank/DDBJ databases">
        <authorList>
            <consortium name="US DOE Joint Genome Institute (JGI-PGF)"/>
            <person name="Lucas S."/>
            <person name="Copeland A."/>
            <person name="Lapidus A."/>
            <person name="Cheng J.-F."/>
            <person name="Bruce D."/>
            <person name="Goodwin L."/>
            <person name="Pitluck S."/>
            <person name="Land M.L."/>
            <person name="Hauser L."/>
            <person name="Chang Y.-J."/>
            <person name="Anderson I.J."/>
            <person name="Johnson E."/>
            <person name="Mulhopadhyay B."/>
            <person name="Kyrpides N."/>
            <person name="Woyke T.J."/>
        </authorList>
    </citation>
    <scope>NUCLEOTIDE SEQUENCE [LARGE SCALE GENOMIC DNA]</scope>
    <source>
        <strain evidence="1 2">6</strain>
    </source>
</reference>
<keyword evidence="2" id="KW-1185">Reference proteome</keyword>
<dbReference type="STRING" id="633697.EubceDRAFT1_0665"/>
<name>I5ART1_EUBC6</name>
<protein>
    <submittedName>
        <fullName evidence="1">Uncharacterized protein</fullName>
    </submittedName>
</protein>
<dbReference type="OrthoDB" id="1841645at2"/>
<dbReference type="HOGENOM" id="CLU_578394_0_0_9"/>
<accession>I5ART1</accession>
<proteinExistence type="predicted"/>
<dbReference type="Proteomes" id="UP000005753">
    <property type="component" value="Chromosome"/>
</dbReference>
<evidence type="ECO:0000313" key="2">
    <source>
        <dbReference type="Proteomes" id="UP000005753"/>
    </source>
</evidence>
<dbReference type="eggNOG" id="ENOG502ZB30">
    <property type="taxonomic scope" value="Bacteria"/>
</dbReference>
<organism evidence="1 2">
    <name type="scientific">Eubacterium cellulosolvens (strain ATCC 43171 / JCM 9499 / 6)</name>
    <name type="common">Cillobacterium cellulosolvens</name>
    <dbReference type="NCBI Taxonomy" id="633697"/>
    <lineage>
        <taxon>Bacteria</taxon>
        <taxon>Bacillati</taxon>
        <taxon>Bacillota</taxon>
        <taxon>Clostridia</taxon>
        <taxon>Eubacteriales</taxon>
        <taxon>Eubacteriaceae</taxon>
        <taxon>Eubacterium</taxon>
    </lineage>
</organism>
<dbReference type="EMBL" id="CM001487">
    <property type="protein sequence ID" value="EIM56504.1"/>
    <property type="molecule type" value="Genomic_DNA"/>
</dbReference>
<evidence type="ECO:0000313" key="1">
    <source>
        <dbReference type="EMBL" id="EIM56504.1"/>
    </source>
</evidence>
<dbReference type="AlphaFoldDB" id="I5ART1"/>